<dbReference type="AlphaFoldDB" id="A0A852SFU7"/>
<organism evidence="3 4">
    <name type="scientific">Agromyces atrinae</name>
    <dbReference type="NCBI Taxonomy" id="592376"/>
    <lineage>
        <taxon>Bacteria</taxon>
        <taxon>Bacillati</taxon>
        <taxon>Actinomycetota</taxon>
        <taxon>Actinomycetes</taxon>
        <taxon>Micrococcales</taxon>
        <taxon>Microbacteriaceae</taxon>
        <taxon>Agromyces</taxon>
    </lineage>
</organism>
<evidence type="ECO:0000313" key="4">
    <source>
        <dbReference type="Proteomes" id="UP000581087"/>
    </source>
</evidence>
<feature type="domain" description="Spore protein YkvP/CgeB glycosyl transferase-like" evidence="2">
    <location>
        <begin position="910"/>
        <end position="1048"/>
    </location>
</feature>
<protein>
    <submittedName>
        <fullName evidence="3">Glycosyltransferase involved in cell wall biosynthesis</fullName>
    </submittedName>
</protein>
<dbReference type="Proteomes" id="UP000581087">
    <property type="component" value="Unassembled WGS sequence"/>
</dbReference>
<dbReference type="RefSeq" id="WP_179419926.1">
    <property type="nucleotide sequence ID" value="NZ_JACCBI010000001.1"/>
</dbReference>
<dbReference type="Pfam" id="PF00535">
    <property type="entry name" value="Glycos_transf_2"/>
    <property type="match status" value="1"/>
</dbReference>
<dbReference type="SUPFAM" id="SSF53448">
    <property type="entry name" value="Nucleotide-diphospho-sugar transferases"/>
    <property type="match status" value="2"/>
</dbReference>
<dbReference type="PANTHER" id="PTHR43685:SF2">
    <property type="entry name" value="GLYCOSYLTRANSFERASE 2-LIKE DOMAIN-CONTAINING PROTEIN"/>
    <property type="match status" value="1"/>
</dbReference>
<dbReference type="InterPro" id="IPR001173">
    <property type="entry name" value="Glyco_trans_2-like"/>
</dbReference>
<sequence>MAARARAAVRRGLPDKFKPAVRDGIERLTTNLGRWPTAAAALRARQTAYALWSSGIIDTEFYGTQAGRTFANMADAARHYVAEGVHFGLMPNPLLDDEWYRRVSGRKGSAITSVIFDETIGMVELGPVFDSKRFAQETDPSVRTPLQALQSFGRRARTDTILPVSPLVESVIGDARWGAVRSALLEESRRYTASRAYAVPRLRPATAEDVERSAVFLEELRGKDTRFGGITEQPLVSIIMPARDRAHRLDESVRSVVLQSYPNWELLIVDDGSVDETPTVLREWAEADSRIRILTQPPSGVSAARNLGIANATGEFVAFLDSDNVWAPEILEVAVRWMTQENDDVVHTAILRHVGSSRILYQGAQVSGHDQLLQAGNSVDLNALVTRRSLLTAVGGFDESIRRWVDYDLALRLSLHSTPRFLPYVGVHYDDAVGTEARISTTESGAWEKAVLEKYFCDWDAVREAVPSRVPGRTSVIVRSNGDAWRAIEAVADVFESNADADLEVFVVSSGVTRSAASTLVAAFTGNPRVHLVHLQRRHSHPLEANFVFGQTTGEFVCFLDLGVSGSTEWISTLAATLEGDASLAAVQPLIVGVDGAIESAGLAFGGAYVLPWSTLRGHPVEDADQVALPRPTRAVTWRAMLVRASDFAEVRGFDVLYGDGFGDVDLCLRLGDLGRRVGVVTAARLRVQTTYRWERKVDQLGAARLLREHGAHLPEPDVELYRAIGAEMRGYDAREDLTHALARVGKPLVVRDQSDPTVRWAIKTAAPAGARGDHWGDTMFADDLAEALRSQGHRAVVDRREAVARESAHLDDVVVVLRGLDRVAPQPGAVNVLWIISHPELVTADEIQSFDVVFAASEPWAERATRRFGREVLPLLQATNTSRFAPSRKGEVDSAEVLFVGATRKVYRPIVRWASDIGADLSIYGPGWQGLVDDEQIRGESLSAAEVGAHYASSRVVLNDHWTEMAAEGFISNRLFDAVATGTWVVSDVVEGIGEIFGDAVTMVSDRESLRDVLIDSDHRPSDEVLARSAERIRQEHSFVARSQKLIAHVDAIMEKRRAQSGAEVNPA</sequence>
<name>A0A852SFU7_9MICO</name>
<dbReference type="GO" id="GO:0044010">
    <property type="term" value="P:single-species biofilm formation"/>
    <property type="evidence" value="ECO:0007669"/>
    <property type="project" value="TreeGrafter"/>
</dbReference>
<dbReference type="GO" id="GO:0016740">
    <property type="term" value="F:transferase activity"/>
    <property type="evidence" value="ECO:0007669"/>
    <property type="project" value="UniProtKB-KW"/>
</dbReference>
<dbReference type="InterPro" id="IPR050834">
    <property type="entry name" value="Glycosyltransf_2"/>
</dbReference>
<dbReference type="Pfam" id="PF13524">
    <property type="entry name" value="Glyco_trans_1_2"/>
    <property type="match status" value="1"/>
</dbReference>
<dbReference type="InterPro" id="IPR055259">
    <property type="entry name" value="YkvP/CgeB_Glyco_trans-like"/>
</dbReference>
<evidence type="ECO:0000313" key="3">
    <source>
        <dbReference type="EMBL" id="NYD66665.1"/>
    </source>
</evidence>
<dbReference type="InterPro" id="IPR029044">
    <property type="entry name" value="Nucleotide-diphossugar_trans"/>
</dbReference>
<dbReference type="CDD" id="cd00761">
    <property type="entry name" value="Glyco_tranf_GTA_type"/>
    <property type="match status" value="1"/>
</dbReference>
<proteinExistence type="predicted"/>
<dbReference type="PANTHER" id="PTHR43685">
    <property type="entry name" value="GLYCOSYLTRANSFERASE"/>
    <property type="match status" value="1"/>
</dbReference>
<dbReference type="Gene3D" id="3.90.550.10">
    <property type="entry name" value="Spore Coat Polysaccharide Biosynthesis Protein SpsA, Chain A"/>
    <property type="match status" value="2"/>
</dbReference>
<evidence type="ECO:0000259" key="1">
    <source>
        <dbReference type="Pfam" id="PF00535"/>
    </source>
</evidence>
<comment type="caution">
    <text evidence="3">The sequence shown here is derived from an EMBL/GenBank/DDBJ whole genome shotgun (WGS) entry which is preliminary data.</text>
</comment>
<keyword evidence="3" id="KW-0808">Transferase</keyword>
<accession>A0A852SFU7</accession>
<gene>
    <name evidence="3" type="ORF">BJ972_001184</name>
</gene>
<evidence type="ECO:0000259" key="2">
    <source>
        <dbReference type="Pfam" id="PF13524"/>
    </source>
</evidence>
<reference evidence="3 4" key="1">
    <citation type="submission" date="2020-07" db="EMBL/GenBank/DDBJ databases">
        <title>Sequencing the genomes of 1000 actinobacteria strains.</title>
        <authorList>
            <person name="Klenk H.-P."/>
        </authorList>
    </citation>
    <scope>NUCLEOTIDE SEQUENCE [LARGE SCALE GENOMIC DNA]</scope>
    <source>
        <strain evidence="3 4">DSM 23870</strain>
    </source>
</reference>
<feature type="domain" description="Glycosyltransferase 2-like" evidence="1">
    <location>
        <begin position="237"/>
        <end position="358"/>
    </location>
</feature>
<dbReference type="EMBL" id="JACCBI010000001">
    <property type="protein sequence ID" value="NYD66665.1"/>
    <property type="molecule type" value="Genomic_DNA"/>
</dbReference>